<evidence type="ECO:0000256" key="4">
    <source>
        <dbReference type="RuleBase" id="RU361117"/>
    </source>
</evidence>
<evidence type="ECO:0000313" key="5">
    <source>
        <dbReference type="EMBL" id="ELY54616.1"/>
    </source>
</evidence>
<evidence type="ECO:0000313" key="6">
    <source>
        <dbReference type="Proteomes" id="UP000011688"/>
    </source>
</evidence>
<sequence>MQQQRTKPNPIDELRPRIRTRLEEATELLLCLDFDGTLAPIVDDPDEAAPTRAVSNVLEKITDEPDVTTAIVSGRGLADVRERVDGPRIYAGNHGLELERGDSVAVHPIARKRAARVDAVCEALEIALDPVPNARVENKRLTATVHYRSVPEPARPQVERLTRETVSRFGGEGLELSTGKAILEIGPSIDWGKGNAVGMLVADRSDGTVPIYIGDDVTDESAFRTVEPRGVGVRVGDDAPTAASGRVRSPEQVASLLEWFATTGVERVRNGPVP</sequence>
<dbReference type="InterPro" id="IPR003337">
    <property type="entry name" value="Trehalose_PPase"/>
</dbReference>
<dbReference type="Pfam" id="PF02358">
    <property type="entry name" value="Trehalose_PPase"/>
    <property type="match status" value="1"/>
</dbReference>
<keyword evidence="3 4" id="KW-0378">Hydrolase</keyword>
<comment type="function">
    <text evidence="4">Removes the phosphate from trehalose 6-phosphate to produce free trehalose.</text>
</comment>
<comment type="caution">
    <text evidence="5">The sequence shown here is derived from an EMBL/GenBank/DDBJ whole genome shotgun (WGS) entry which is preliminary data.</text>
</comment>
<dbReference type="UniPathway" id="UPA00299"/>
<keyword evidence="4" id="KW-0460">Magnesium</keyword>
<dbReference type="Gene3D" id="3.40.50.1000">
    <property type="entry name" value="HAD superfamily/HAD-like"/>
    <property type="match status" value="1"/>
</dbReference>
<dbReference type="InterPro" id="IPR036412">
    <property type="entry name" value="HAD-like_sf"/>
</dbReference>
<dbReference type="GO" id="GO:0004805">
    <property type="term" value="F:trehalose-phosphatase activity"/>
    <property type="evidence" value="ECO:0007669"/>
    <property type="project" value="UniProtKB-EC"/>
</dbReference>
<dbReference type="PATRIC" id="fig|1227497.3.peg.3771"/>
<dbReference type="Proteomes" id="UP000011688">
    <property type="component" value="Unassembled WGS sequence"/>
</dbReference>
<keyword evidence="6" id="KW-1185">Reference proteome</keyword>
<comment type="catalytic activity">
    <reaction evidence="4">
        <text>alpha,alpha-trehalose 6-phosphate + H2O = alpha,alpha-trehalose + phosphate</text>
        <dbReference type="Rhea" id="RHEA:23420"/>
        <dbReference type="ChEBI" id="CHEBI:15377"/>
        <dbReference type="ChEBI" id="CHEBI:16551"/>
        <dbReference type="ChEBI" id="CHEBI:43474"/>
        <dbReference type="ChEBI" id="CHEBI:58429"/>
        <dbReference type="EC" id="3.1.3.12"/>
    </reaction>
</comment>
<proteinExistence type="inferred from homology"/>
<gene>
    <name evidence="5" type="ORF">C491_18479</name>
</gene>
<dbReference type="RefSeq" id="WP_005558924.1">
    <property type="nucleotide sequence ID" value="NZ_AOIB01000036.1"/>
</dbReference>
<comment type="similarity">
    <text evidence="2 4">Belongs to the trehalose phosphatase family.</text>
</comment>
<accession>L9WZL6</accession>
<organism evidence="5 6">
    <name type="scientific">Natronococcus amylolyticus DSM 10524</name>
    <dbReference type="NCBI Taxonomy" id="1227497"/>
    <lineage>
        <taxon>Archaea</taxon>
        <taxon>Methanobacteriati</taxon>
        <taxon>Methanobacteriota</taxon>
        <taxon>Stenosarchaea group</taxon>
        <taxon>Halobacteria</taxon>
        <taxon>Halobacteriales</taxon>
        <taxon>Natrialbaceae</taxon>
        <taxon>Natronococcus</taxon>
    </lineage>
</organism>
<dbReference type="InterPro" id="IPR023214">
    <property type="entry name" value="HAD_sf"/>
</dbReference>
<dbReference type="InterPro" id="IPR044651">
    <property type="entry name" value="OTSB-like"/>
</dbReference>
<evidence type="ECO:0000256" key="3">
    <source>
        <dbReference type="ARBA" id="ARBA00022801"/>
    </source>
</evidence>
<keyword evidence="4" id="KW-0479">Metal-binding</keyword>
<dbReference type="AlphaFoldDB" id="L9WZL6"/>
<dbReference type="NCBIfam" id="TIGR01484">
    <property type="entry name" value="HAD-SF-IIB"/>
    <property type="match status" value="1"/>
</dbReference>
<dbReference type="eggNOG" id="arCOG01216">
    <property type="taxonomic scope" value="Archaea"/>
</dbReference>
<evidence type="ECO:0000256" key="2">
    <source>
        <dbReference type="ARBA" id="ARBA00008770"/>
    </source>
</evidence>
<dbReference type="GO" id="GO:0005992">
    <property type="term" value="P:trehalose biosynthetic process"/>
    <property type="evidence" value="ECO:0007669"/>
    <property type="project" value="UniProtKB-UniPathway"/>
</dbReference>
<evidence type="ECO:0000256" key="1">
    <source>
        <dbReference type="ARBA" id="ARBA00005199"/>
    </source>
</evidence>
<dbReference type="SUPFAM" id="SSF56784">
    <property type="entry name" value="HAD-like"/>
    <property type="match status" value="1"/>
</dbReference>
<comment type="pathway">
    <text evidence="1 4">Glycan biosynthesis; trehalose biosynthesis.</text>
</comment>
<name>L9WZL6_9EURY</name>
<dbReference type="OrthoDB" id="70105at2157"/>
<dbReference type="PANTHER" id="PTHR43768:SF3">
    <property type="entry name" value="TREHALOSE 6-PHOSPHATE PHOSPHATASE"/>
    <property type="match status" value="1"/>
</dbReference>
<reference evidence="5 6" key="1">
    <citation type="journal article" date="2014" name="PLoS Genet.">
        <title>Phylogenetically driven sequencing of extremely halophilic archaea reveals strategies for static and dynamic osmo-response.</title>
        <authorList>
            <person name="Becker E.A."/>
            <person name="Seitzer P.M."/>
            <person name="Tritt A."/>
            <person name="Larsen D."/>
            <person name="Krusor M."/>
            <person name="Yao A.I."/>
            <person name="Wu D."/>
            <person name="Madern D."/>
            <person name="Eisen J.A."/>
            <person name="Darling A.E."/>
            <person name="Facciotti M.T."/>
        </authorList>
    </citation>
    <scope>NUCLEOTIDE SEQUENCE [LARGE SCALE GENOMIC DNA]</scope>
    <source>
        <strain evidence="5 6">DSM 10524</strain>
    </source>
</reference>
<dbReference type="PANTHER" id="PTHR43768">
    <property type="entry name" value="TREHALOSE 6-PHOSPHATE PHOSPHATASE"/>
    <property type="match status" value="1"/>
</dbReference>
<dbReference type="EC" id="3.1.3.12" evidence="4"/>
<dbReference type="InterPro" id="IPR006379">
    <property type="entry name" value="HAD-SF_hydro_IIB"/>
</dbReference>
<dbReference type="Gene3D" id="3.30.70.1020">
    <property type="entry name" value="Trehalose-6-phosphate phosphatase related protein, domain 2"/>
    <property type="match status" value="1"/>
</dbReference>
<dbReference type="EMBL" id="AOIB01000036">
    <property type="protein sequence ID" value="ELY54616.1"/>
    <property type="molecule type" value="Genomic_DNA"/>
</dbReference>
<dbReference type="STRING" id="1227497.C491_18479"/>
<dbReference type="NCBIfam" id="TIGR00685">
    <property type="entry name" value="T6PP"/>
    <property type="match status" value="1"/>
</dbReference>
<dbReference type="GO" id="GO:0046872">
    <property type="term" value="F:metal ion binding"/>
    <property type="evidence" value="ECO:0007669"/>
    <property type="project" value="UniProtKB-KW"/>
</dbReference>
<protein>
    <recommendedName>
        <fullName evidence="4">Trehalose 6-phosphate phosphatase</fullName>
        <ecNumber evidence="4">3.1.3.12</ecNumber>
    </recommendedName>
</protein>
<comment type="cofactor">
    <cofactor evidence="4">
        <name>Mg(2+)</name>
        <dbReference type="ChEBI" id="CHEBI:18420"/>
    </cofactor>
</comment>